<dbReference type="PIRSF" id="PIRSF000126">
    <property type="entry name" value="11-beta-HSD1"/>
    <property type="match status" value="1"/>
</dbReference>
<reference evidence="5" key="1">
    <citation type="submission" date="2021-01" db="EMBL/GenBank/DDBJ databases">
        <authorList>
            <consortium name="Genoscope - CEA"/>
            <person name="William W."/>
        </authorList>
    </citation>
    <scope>NUCLEOTIDE SEQUENCE</scope>
</reference>
<accession>A0A8S1UXG2</accession>
<name>A0A8S1UXG2_9CILI</name>
<keyword evidence="3" id="KW-0560">Oxidoreductase</keyword>
<dbReference type="Pfam" id="PF00106">
    <property type="entry name" value="adh_short"/>
    <property type="match status" value="1"/>
</dbReference>
<dbReference type="PROSITE" id="PS00061">
    <property type="entry name" value="ADH_SHORT"/>
    <property type="match status" value="1"/>
</dbReference>
<dbReference type="PANTHER" id="PTHR43899:SF13">
    <property type="entry name" value="RH59310P"/>
    <property type="match status" value="1"/>
</dbReference>
<comment type="similarity">
    <text evidence="2">Belongs to the short-chain dehydrogenases/reductases (SDR) family.</text>
</comment>
<dbReference type="Proteomes" id="UP000689195">
    <property type="component" value="Unassembled WGS sequence"/>
</dbReference>
<keyword evidence="6" id="KW-1185">Reference proteome</keyword>
<evidence type="ECO:0000256" key="4">
    <source>
        <dbReference type="SAM" id="Phobius"/>
    </source>
</evidence>
<comment type="caution">
    <text evidence="5">The sequence shown here is derived from an EMBL/GenBank/DDBJ whole genome shotgun (WGS) entry which is preliminary data.</text>
</comment>
<dbReference type="GO" id="GO:0005783">
    <property type="term" value="C:endoplasmic reticulum"/>
    <property type="evidence" value="ECO:0007669"/>
    <property type="project" value="UniProtKB-SubCell"/>
</dbReference>
<dbReference type="PANTHER" id="PTHR43899">
    <property type="entry name" value="RH59310P"/>
    <property type="match status" value="1"/>
</dbReference>
<dbReference type="CDD" id="cd05356">
    <property type="entry name" value="17beta-HSD1_like_SDR_c"/>
    <property type="match status" value="1"/>
</dbReference>
<organism evidence="5 6">
    <name type="scientific">Paramecium pentaurelia</name>
    <dbReference type="NCBI Taxonomy" id="43138"/>
    <lineage>
        <taxon>Eukaryota</taxon>
        <taxon>Sar</taxon>
        <taxon>Alveolata</taxon>
        <taxon>Ciliophora</taxon>
        <taxon>Intramacronucleata</taxon>
        <taxon>Oligohymenophorea</taxon>
        <taxon>Peniculida</taxon>
        <taxon>Parameciidae</taxon>
        <taxon>Paramecium</taxon>
    </lineage>
</organism>
<proteinExistence type="inferred from homology"/>
<dbReference type="AlphaFoldDB" id="A0A8S1UXG2"/>
<dbReference type="OrthoDB" id="1393670at2759"/>
<evidence type="ECO:0000256" key="1">
    <source>
        <dbReference type="ARBA" id="ARBA00004240"/>
    </source>
</evidence>
<protein>
    <submittedName>
        <fullName evidence="5">Uncharacterized protein</fullName>
    </submittedName>
</protein>
<comment type="subcellular location">
    <subcellularLocation>
        <location evidence="1">Endoplasmic reticulum</location>
    </subcellularLocation>
</comment>
<keyword evidence="4" id="KW-0812">Transmembrane</keyword>
<keyword evidence="4" id="KW-0472">Membrane</keyword>
<dbReference type="EMBL" id="CAJJDO010000051">
    <property type="protein sequence ID" value="CAD8169411.1"/>
    <property type="molecule type" value="Genomic_DNA"/>
</dbReference>
<feature type="transmembrane region" description="Helical" evidence="4">
    <location>
        <begin position="15"/>
        <end position="38"/>
    </location>
</feature>
<dbReference type="InterPro" id="IPR002347">
    <property type="entry name" value="SDR_fam"/>
</dbReference>
<dbReference type="GO" id="GO:0016491">
    <property type="term" value="F:oxidoreductase activity"/>
    <property type="evidence" value="ECO:0007669"/>
    <property type="project" value="UniProtKB-KW"/>
</dbReference>
<evidence type="ECO:0000313" key="5">
    <source>
        <dbReference type="EMBL" id="CAD8169411.1"/>
    </source>
</evidence>
<dbReference type="InterPro" id="IPR020904">
    <property type="entry name" value="Sc_DH/Rdtase_CS"/>
</dbReference>
<evidence type="ECO:0000256" key="3">
    <source>
        <dbReference type="ARBA" id="ARBA00023002"/>
    </source>
</evidence>
<gene>
    <name evidence="5" type="ORF">PPENT_87.1.T0510035</name>
</gene>
<sequence>MISEFIKAYPKFQTLLYILGILGLLKCTKILCFLWKLLRPSTNLKKYGTGSWVFITGASDGIGKQLAIKFSQKGFKIILVARTRSKLEAVSQQLQTESHIIVADFTQSMDNKLFDRIIDEVGERDVSIVINNVGVDAFNRFHLISDEEIYKTIIVNCMPVTMLCKRFIPQLLKRKSHKSAIINVTSLAGQIPTPYFNVYSASKSYGEFLTQTLSVEYPELEIFALRPSEVSTNMTFNRKPDLMTITSSDCADGLLKRMGQNTNGHWNHEIQAELYKLVPSWLYNWVLIKFIAPQWLKERTSTTSTQKKNN</sequence>
<dbReference type="InterPro" id="IPR051019">
    <property type="entry name" value="VLCFA-Steroid_DH"/>
</dbReference>
<evidence type="ECO:0000256" key="2">
    <source>
        <dbReference type="ARBA" id="ARBA00006484"/>
    </source>
</evidence>
<keyword evidence="4" id="KW-1133">Transmembrane helix</keyword>
<evidence type="ECO:0000313" key="6">
    <source>
        <dbReference type="Proteomes" id="UP000689195"/>
    </source>
</evidence>